<evidence type="ECO:0000256" key="4">
    <source>
        <dbReference type="RuleBase" id="RU361267"/>
    </source>
</evidence>
<evidence type="ECO:0000256" key="3">
    <source>
        <dbReference type="ARBA" id="ARBA00023315"/>
    </source>
</evidence>
<dbReference type="PANTHER" id="PTHR10434">
    <property type="entry name" value="1-ACYL-SN-GLYCEROL-3-PHOSPHATE ACYLTRANSFERASE"/>
    <property type="match status" value="1"/>
</dbReference>
<dbReference type="EC" id="2.3.1.51" evidence="4"/>
<evidence type="ECO:0000313" key="7">
    <source>
        <dbReference type="Proteomes" id="UP000657177"/>
    </source>
</evidence>
<keyword evidence="2 4" id="KW-0808">Transferase</keyword>
<proteinExistence type="inferred from homology"/>
<dbReference type="CDD" id="cd07989">
    <property type="entry name" value="LPLAT_AGPAT-like"/>
    <property type="match status" value="1"/>
</dbReference>
<dbReference type="Proteomes" id="UP000657177">
    <property type="component" value="Unassembled WGS sequence"/>
</dbReference>
<dbReference type="GO" id="GO:0016020">
    <property type="term" value="C:membrane"/>
    <property type="evidence" value="ECO:0007669"/>
    <property type="project" value="InterPro"/>
</dbReference>
<evidence type="ECO:0000256" key="1">
    <source>
        <dbReference type="ARBA" id="ARBA00008655"/>
    </source>
</evidence>
<name>A0A8J6I0J5_9FIRM</name>
<dbReference type="SUPFAM" id="SSF69593">
    <property type="entry name" value="Glycerol-3-phosphate (1)-acyltransferase"/>
    <property type="match status" value="1"/>
</dbReference>
<comment type="domain">
    <text evidence="4">The HXXXXD motif is essential for acyltransferase activity and may constitute the binding site for the phosphate moiety of the glycerol-3-phosphate.</text>
</comment>
<gene>
    <name evidence="6" type="ORF">G5B42_08150</name>
</gene>
<evidence type="ECO:0000313" key="6">
    <source>
        <dbReference type="EMBL" id="MBA2133510.1"/>
    </source>
</evidence>
<dbReference type="GO" id="GO:0003841">
    <property type="term" value="F:1-acylglycerol-3-phosphate O-acyltransferase activity"/>
    <property type="evidence" value="ECO:0007669"/>
    <property type="project" value="UniProtKB-UniRule"/>
</dbReference>
<feature type="domain" description="Phospholipid/glycerol acyltransferase" evidence="5">
    <location>
        <begin position="33"/>
        <end position="146"/>
    </location>
</feature>
<dbReference type="PANTHER" id="PTHR10434:SF11">
    <property type="entry name" value="1-ACYL-SN-GLYCEROL-3-PHOSPHATE ACYLTRANSFERASE"/>
    <property type="match status" value="1"/>
</dbReference>
<dbReference type="GO" id="GO:0006654">
    <property type="term" value="P:phosphatidic acid biosynthetic process"/>
    <property type="evidence" value="ECO:0007669"/>
    <property type="project" value="TreeGrafter"/>
</dbReference>
<accession>A0A8J6I0J5</accession>
<dbReference type="EMBL" id="JAAKDE010000015">
    <property type="protein sequence ID" value="MBA2133510.1"/>
    <property type="molecule type" value="Genomic_DNA"/>
</dbReference>
<keyword evidence="7" id="KW-1185">Reference proteome</keyword>
<dbReference type="InterPro" id="IPR002123">
    <property type="entry name" value="Plipid/glycerol_acylTrfase"/>
</dbReference>
<sequence length="205" mass="22826">MYRVCRTLLTGFLRLCYRFQVFGAEHLPETGPVIVVSNHANFIDPIVVGCSLQKRQVCFMAKEELFRVPLFGGLIRRLGAFPVKRGTGDRGAFRAARSALAAGKVVGMFPEGKRYRDGQIHPLKPGAAMLAIESGAQVLPMVITGTHHLKPFRFPRIKAFVGPAFKLEATADKKETVRQGTDQIFTSLLELWEKAEVTVEKWAKL</sequence>
<dbReference type="RefSeq" id="WP_181339970.1">
    <property type="nucleotide sequence ID" value="NZ_JAAKDE010000015.1"/>
</dbReference>
<comment type="similarity">
    <text evidence="1 4">Belongs to the 1-acyl-sn-glycerol-3-phosphate acyltransferase family.</text>
</comment>
<comment type="caution">
    <text evidence="6">The sequence shown here is derived from an EMBL/GenBank/DDBJ whole genome shotgun (WGS) entry which is preliminary data.</text>
</comment>
<keyword evidence="4" id="KW-0444">Lipid biosynthesis</keyword>
<dbReference type="AlphaFoldDB" id="A0A8J6I0J5"/>
<keyword evidence="4" id="KW-0443">Lipid metabolism</keyword>
<dbReference type="NCBIfam" id="TIGR00530">
    <property type="entry name" value="AGP_acyltrn"/>
    <property type="match status" value="1"/>
</dbReference>
<keyword evidence="4" id="KW-1208">Phospholipid metabolism</keyword>
<keyword evidence="3 4" id="KW-0012">Acyltransferase</keyword>
<dbReference type="InterPro" id="IPR004552">
    <property type="entry name" value="AGP_acyltrans"/>
</dbReference>
<evidence type="ECO:0000259" key="5">
    <source>
        <dbReference type="SMART" id="SM00563"/>
    </source>
</evidence>
<keyword evidence="4" id="KW-0594">Phospholipid biosynthesis</keyword>
<reference evidence="6" key="1">
    <citation type="submission" date="2020-06" db="EMBL/GenBank/DDBJ databases">
        <title>Novel chitinolytic bacterium.</title>
        <authorList>
            <person name="Ungkulpasvich U."/>
            <person name="Kosugi A."/>
            <person name="Uke A."/>
        </authorList>
    </citation>
    <scope>NUCLEOTIDE SEQUENCE</scope>
    <source>
        <strain evidence="6">UUS1-1</strain>
    </source>
</reference>
<dbReference type="SMART" id="SM00563">
    <property type="entry name" value="PlsC"/>
    <property type="match status" value="1"/>
</dbReference>
<dbReference type="Pfam" id="PF01553">
    <property type="entry name" value="Acyltransferase"/>
    <property type="match status" value="1"/>
</dbReference>
<organism evidence="6 7">
    <name type="scientific">Capillibacterium thermochitinicola</name>
    <dbReference type="NCBI Taxonomy" id="2699427"/>
    <lineage>
        <taxon>Bacteria</taxon>
        <taxon>Bacillati</taxon>
        <taxon>Bacillota</taxon>
        <taxon>Capillibacterium</taxon>
    </lineage>
</organism>
<evidence type="ECO:0000256" key="2">
    <source>
        <dbReference type="ARBA" id="ARBA00022679"/>
    </source>
</evidence>
<comment type="catalytic activity">
    <reaction evidence="4">
        <text>a 1-acyl-sn-glycero-3-phosphate + an acyl-CoA = a 1,2-diacyl-sn-glycero-3-phosphate + CoA</text>
        <dbReference type="Rhea" id="RHEA:19709"/>
        <dbReference type="ChEBI" id="CHEBI:57287"/>
        <dbReference type="ChEBI" id="CHEBI:57970"/>
        <dbReference type="ChEBI" id="CHEBI:58342"/>
        <dbReference type="ChEBI" id="CHEBI:58608"/>
        <dbReference type="EC" id="2.3.1.51"/>
    </reaction>
</comment>
<protein>
    <recommendedName>
        <fullName evidence="4">1-acyl-sn-glycerol-3-phosphate acyltransferase</fullName>
        <ecNumber evidence="4">2.3.1.51</ecNumber>
    </recommendedName>
</protein>